<dbReference type="GO" id="GO:0006368">
    <property type="term" value="P:transcription elongation by RNA polymerase II"/>
    <property type="evidence" value="ECO:0007669"/>
    <property type="project" value="InterPro"/>
</dbReference>
<keyword evidence="3" id="KW-1185">Reference proteome</keyword>
<dbReference type="PANTHER" id="PTHR47543">
    <property type="entry name" value="OS08G0169600 PROTEIN"/>
    <property type="match status" value="1"/>
</dbReference>
<comment type="caution">
    <text evidence="2">The sequence shown here is derived from an EMBL/GenBank/DDBJ whole genome shotgun (WGS) entry which is preliminary data.</text>
</comment>
<dbReference type="EMBL" id="PNBA02000005">
    <property type="protein sequence ID" value="KAG6423739.1"/>
    <property type="molecule type" value="Genomic_DNA"/>
</dbReference>
<sequence>MMRKAPSLVDLCVHLAIDNVRYLGDVGETDHHLLERILCHCTLDQLMHIKNSTSDRDLSPVTDKLWKRFFKDSFGEDSFDTVVEKMKQRKAKLKEREEATQKSLDRIKQRYHEEDASHTNILLITLQKKEPDKCSCAQKFHLLARNQAFGETASNIYNTKSSIMKKSKLEFINSREVKNLAAMKNKVVHKNHR</sequence>
<reference evidence="2" key="2">
    <citation type="submission" date="2020-08" db="EMBL/GenBank/DDBJ databases">
        <title>Plant Genome Project.</title>
        <authorList>
            <person name="Zhang R.-G."/>
        </authorList>
    </citation>
    <scope>NUCLEOTIDE SEQUENCE</scope>
    <source>
        <strain evidence="2">Huo1</strain>
        <tissue evidence="2">Leaf</tissue>
    </source>
</reference>
<dbReference type="PANTHER" id="PTHR47543:SF2">
    <property type="entry name" value="RNA POLYMERASE II TRANSCRIPTION FACTOR SIII SUBUNIT A"/>
    <property type="match status" value="1"/>
</dbReference>
<keyword evidence="1" id="KW-0175">Coiled coil</keyword>
<dbReference type="Pfam" id="PF06881">
    <property type="entry name" value="Elongin_A"/>
    <property type="match status" value="1"/>
</dbReference>
<evidence type="ECO:0008006" key="4">
    <source>
        <dbReference type="Google" id="ProtNLM"/>
    </source>
</evidence>
<accession>A0A8X8Y2U5</accession>
<evidence type="ECO:0000313" key="2">
    <source>
        <dbReference type="EMBL" id="KAG6423739.1"/>
    </source>
</evidence>
<feature type="coiled-coil region" evidence="1">
    <location>
        <begin position="83"/>
        <end position="110"/>
    </location>
</feature>
<evidence type="ECO:0000256" key="1">
    <source>
        <dbReference type="SAM" id="Coils"/>
    </source>
</evidence>
<dbReference type="GO" id="GO:0070449">
    <property type="term" value="C:elongin complex"/>
    <property type="evidence" value="ECO:0007669"/>
    <property type="project" value="InterPro"/>
</dbReference>
<dbReference type="Gene3D" id="6.10.250.3180">
    <property type="match status" value="1"/>
</dbReference>
<reference evidence="2" key="1">
    <citation type="submission" date="2018-01" db="EMBL/GenBank/DDBJ databases">
        <authorList>
            <person name="Mao J.F."/>
        </authorList>
    </citation>
    <scope>NUCLEOTIDE SEQUENCE</scope>
    <source>
        <strain evidence="2">Huo1</strain>
        <tissue evidence="2">Leaf</tissue>
    </source>
</reference>
<organism evidence="2">
    <name type="scientific">Salvia splendens</name>
    <name type="common">Scarlet sage</name>
    <dbReference type="NCBI Taxonomy" id="180675"/>
    <lineage>
        <taxon>Eukaryota</taxon>
        <taxon>Viridiplantae</taxon>
        <taxon>Streptophyta</taxon>
        <taxon>Embryophyta</taxon>
        <taxon>Tracheophyta</taxon>
        <taxon>Spermatophyta</taxon>
        <taxon>Magnoliopsida</taxon>
        <taxon>eudicotyledons</taxon>
        <taxon>Gunneridae</taxon>
        <taxon>Pentapetalae</taxon>
        <taxon>asterids</taxon>
        <taxon>lamiids</taxon>
        <taxon>Lamiales</taxon>
        <taxon>Lamiaceae</taxon>
        <taxon>Nepetoideae</taxon>
        <taxon>Mentheae</taxon>
        <taxon>Salviinae</taxon>
        <taxon>Salvia</taxon>
        <taxon>Salvia subgen. Calosphace</taxon>
        <taxon>core Calosphace</taxon>
    </lineage>
</organism>
<dbReference type="AlphaFoldDB" id="A0A8X8Y2U5"/>
<dbReference type="InterPro" id="IPR010684">
    <property type="entry name" value="RNA_pol_II_trans_fac_SIII_A"/>
</dbReference>
<proteinExistence type="predicted"/>
<name>A0A8X8Y2U5_SALSN</name>
<protein>
    <recommendedName>
        <fullName evidence="4">Elongin-A</fullName>
    </recommendedName>
</protein>
<gene>
    <name evidence="2" type="ORF">SASPL_114142</name>
</gene>
<evidence type="ECO:0000313" key="3">
    <source>
        <dbReference type="Proteomes" id="UP000298416"/>
    </source>
</evidence>
<dbReference type="Proteomes" id="UP000298416">
    <property type="component" value="Unassembled WGS sequence"/>
</dbReference>